<dbReference type="GO" id="GO:0020037">
    <property type="term" value="F:heme binding"/>
    <property type="evidence" value="ECO:0007669"/>
    <property type="project" value="InterPro"/>
</dbReference>
<evidence type="ECO:0000313" key="3">
    <source>
        <dbReference type="Proteomes" id="UP000031036"/>
    </source>
</evidence>
<dbReference type="EMBL" id="JPKZ01002980">
    <property type="protein sequence ID" value="KHN74034.1"/>
    <property type="molecule type" value="Genomic_DNA"/>
</dbReference>
<name>A0A0B2UXT9_TOXCA</name>
<dbReference type="OrthoDB" id="5854162at2759"/>
<dbReference type="GO" id="GO:0019825">
    <property type="term" value="F:oxygen binding"/>
    <property type="evidence" value="ECO:0007669"/>
    <property type="project" value="InterPro"/>
</dbReference>
<accession>A0A0B2UXT9</accession>
<proteinExistence type="predicted"/>
<organism evidence="2 3">
    <name type="scientific">Toxocara canis</name>
    <name type="common">Canine roundworm</name>
    <dbReference type="NCBI Taxonomy" id="6265"/>
    <lineage>
        <taxon>Eukaryota</taxon>
        <taxon>Metazoa</taxon>
        <taxon>Ecdysozoa</taxon>
        <taxon>Nematoda</taxon>
        <taxon>Chromadorea</taxon>
        <taxon>Rhabditida</taxon>
        <taxon>Spirurina</taxon>
        <taxon>Ascaridomorpha</taxon>
        <taxon>Ascaridoidea</taxon>
        <taxon>Toxocaridae</taxon>
        <taxon>Toxocara</taxon>
    </lineage>
</organism>
<dbReference type="STRING" id="6265.A0A0B2UXT9"/>
<evidence type="ECO:0000256" key="1">
    <source>
        <dbReference type="SAM" id="MobiDB-lite"/>
    </source>
</evidence>
<dbReference type="CDD" id="cd01040">
    <property type="entry name" value="Mb-like"/>
    <property type="match status" value="1"/>
</dbReference>
<feature type="region of interest" description="Disordered" evidence="1">
    <location>
        <begin position="1"/>
        <end position="37"/>
    </location>
</feature>
<reference evidence="2 3" key="1">
    <citation type="submission" date="2014-11" db="EMBL/GenBank/DDBJ databases">
        <title>Genetic blueprint of the zoonotic pathogen Toxocara canis.</title>
        <authorList>
            <person name="Zhu X.-Q."/>
            <person name="Korhonen P.K."/>
            <person name="Cai H."/>
            <person name="Young N.D."/>
            <person name="Nejsum P."/>
            <person name="von Samson-Himmelstjerna G."/>
            <person name="Boag P.R."/>
            <person name="Tan P."/>
            <person name="Li Q."/>
            <person name="Min J."/>
            <person name="Yang Y."/>
            <person name="Wang X."/>
            <person name="Fang X."/>
            <person name="Hall R.S."/>
            <person name="Hofmann A."/>
            <person name="Sternberg P.W."/>
            <person name="Jex A.R."/>
            <person name="Gasser R.B."/>
        </authorList>
    </citation>
    <scope>NUCLEOTIDE SEQUENCE [LARGE SCALE GENOMIC DNA]</scope>
    <source>
        <strain evidence="2">PN_DK_2014</strain>
    </source>
</reference>
<dbReference type="InterPro" id="IPR044399">
    <property type="entry name" value="Mb-like_M"/>
</dbReference>
<dbReference type="Gene3D" id="1.10.490.10">
    <property type="entry name" value="Globins"/>
    <property type="match status" value="1"/>
</dbReference>
<evidence type="ECO:0008006" key="4">
    <source>
        <dbReference type="Google" id="ProtNLM"/>
    </source>
</evidence>
<feature type="region of interest" description="Disordered" evidence="1">
    <location>
        <begin position="235"/>
        <end position="284"/>
    </location>
</feature>
<dbReference type="InterPro" id="IPR012292">
    <property type="entry name" value="Globin/Proto"/>
</dbReference>
<feature type="compositionally biased region" description="Polar residues" evidence="1">
    <location>
        <begin position="266"/>
        <end position="280"/>
    </location>
</feature>
<dbReference type="SUPFAM" id="SSF46458">
    <property type="entry name" value="Globin-like"/>
    <property type="match status" value="1"/>
</dbReference>
<feature type="compositionally biased region" description="Polar residues" evidence="1">
    <location>
        <begin position="235"/>
        <end position="245"/>
    </location>
</feature>
<dbReference type="Proteomes" id="UP000031036">
    <property type="component" value="Unassembled WGS sequence"/>
</dbReference>
<keyword evidence="3" id="KW-1185">Reference proteome</keyword>
<sequence>MGQKNSTDVGDDALLSDNDGVSKQDATSANEEEDQREKYPVLCPAYKGIVLECYDNAHGDTAGRIVMRMGQQRDDFRAFMDSLSAQQREILIENLRSYLNAVVENIDDAEEVKELSANYGAFHVRWRANGFKPDFFAITADAIATECVFMRGTATATAPTSTFKAWTILVGLMFSAVRDGYYAELRRHRKSPAHTSDSVESIPSSDHAVEASTYQNGCAKVPNNCDNDIVQNSDARFFSSTPPSTRNRDRLSGSPRLSCDGRPLNDSRQSLNDSRPATTSLHREDAFYIQKLPQPYQRSRSAGVNNTAAATMQLNESADCRALREHFRKLTLGSPREGKRRRQMPVPPLNCDWNVAVDLLGKRNCMKADLSRQHSEGYLLVRRQCPPLPRLATSMGASPSSGSDSPIVGRYQKNIANDSDTKGRHRIDEIVRRHEMHRFMDQNRKSASATNLFNPNKIIDDFMNDRLYK</sequence>
<evidence type="ECO:0000313" key="2">
    <source>
        <dbReference type="EMBL" id="KHN74034.1"/>
    </source>
</evidence>
<dbReference type="InterPro" id="IPR009050">
    <property type="entry name" value="Globin-like_sf"/>
</dbReference>
<protein>
    <recommendedName>
        <fullName evidence="4">Globin family profile domain-containing protein</fullName>
    </recommendedName>
</protein>
<gene>
    <name evidence="2" type="ORF">Tcan_08036</name>
</gene>
<comment type="caution">
    <text evidence="2">The sequence shown here is derived from an EMBL/GenBank/DDBJ whole genome shotgun (WGS) entry which is preliminary data.</text>
</comment>
<dbReference type="AlphaFoldDB" id="A0A0B2UXT9"/>
<feature type="compositionally biased region" description="Polar residues" evidence="1">
    <location>
        <begin position="19"/>
        <end position="29"/>
    </location>
</feature>